<name>A0A392S2Q1_9FABA</name>
<dbReference type="Proteomes" id="UP000265520">
    <property type="component" value="Unassembled WGS sequence"/>
</dbReference>
<reference evidence="2 3" key="1">
    <citation type="journal article" date="2018" name="Front. Plant Sci.">
        <title>Red Clover (Trifolium pratense) and Zigzag Clover (T. medium) - A Picture of Genomic Similarities and Differences.</title>
        <authorList>
            <person name="Dluhosova J."/>
            <person name="Istvanek J."/>
            <person name="Nedelnik J."/>
            <person name="Repkova J."/>
        </authorList>
    </citation>
    <scope>NUCLEOTIDE SEQUENCE [LARGE SCALE GENOMIC DNA]</scope>
    <source>
        <strain evidence="3">cv. 10/8</strain>
        <tissue evidence="2">Leaf</tissue>
    </source>
</reference>
<feature type="region of interest" description="Disordered" evidence="1">
    <location>
        <begin position="1"/>
        <end position="24"/>
    </location>
</feature>
<dbReference type="EMBL" id="LXQA010313267">
    <property type="protein sequence ID" value="MCI43128.1"/>
    <property type="molecule type" value="Genomic_DNA"/>
</dbReference>
<dbReference type="AlphaFoldDB" id="A0A392S2Q1"/>
<evidence type="ECO:0000313" key="2">
    <source>
        <dbReference type="EMBL" id="MCI43128.1"/>
    </source>
</evidence>
<evidence type="ECO:0000313" key="3">
    <source>
        <dbReference type="Proteomes" id="UP000265520"/>
    </source>
</evidence>
<protein>
    <submittedName>
        <fullName evidence="2">Uncharacterized protein</fullName>
    </submittedName>
</protein>
<feature type="compositionally biased region" description="Basic and acidic residues" evidence="1">
    <location>
        <begin position="15"/>
        <end position="24"/>
    </location>
</feature>
<accession>A0A392S2Q1</accession>
<keyword evidence="3" id="KW-1185">Reference proteome</keyword>
<evidence type="ECO:0000256" key="1">
    <source>
        <dbReference type="SAM" id="MobiDB-lite"/>
    </source>
</evidence>
<proteinExistence type="predicted"/>
<organism evidence="2 3">
    <name type="scientific">Trifolium medium</name>
    <dbReference type="NCBI Taxonomy" id="97028"/>
    <lineage>
        <taxon>Eukaryota</taxon>
        <taxon>Viridiplantae</taxon>
        <taxon>Streptophyta</taxon>
        <taxon>Embryophyta</taxon>
        <taxon>Tracheophyta</taxon>
        <taxon>Spermatophyta</taxon>
        <taxon>Magnoliopsida</taxon>
        <taxon>eudicotyledons</taxon>
        <taxon>Gunneridae</taxon>
        <taxon>Pentapetalae</taxon>
        <taxon>rosids</taxon>
        <taxon>fabids</taxon>
        <taxon>Fabales</taxon>
        <taxon>Fabaceae</taxon>
        <taxon>Papilionoideae</taxon>
        <taxon>50 kb inversion clade</taxon>
        <taxon>NPAAA clade</taxon>
        <taxon>Hologalegina</taxon>
        <taxon>IRL clade</taxon>
        <taxon>Trifolieae</taxon>
        <taxon>Trifolium</taxon>
    </lineage>
</organism>
<comment type="caution">
    <text evidence="2">The sequence shown here is derived from an EMBL/GenBank/DDBJ whole genome shotgun (WGS) entry which is preliminary data.</text>
</comment>
<feature type="non-terminal residue" evidence="2">
    <location>
        <position position="24"/>
    </location>
</feature>
<sequence>MPTNSDEAVMGLCGGDEKPPSQDR</sequence>